<reference evidence="9 10" key="1">
    <citation type="journal article" date="2018" name="Appl. Microbiol. Biotechnol.">
        <title>Co-cultivation of the strictly anaerobic methanogen Methanosarcina barkeri with aerobic methanotrophs in an oxygen-limited membrane bioreactor.</title>
        <authorList>
            <person name="In 't Zandt M.H."/>
            <person name="van den Bosch T.J.M."/>
            <person name="Rijkers R."/>
            <person name="van Kessel M.A.H.J."/>
            <person name="Jetten M.S.M."/>
            <person name="Welte C.U."/>
        </authorList>
    </citation>
    <scope>NUCLEOTIDE SEQUENCE [LARGE SCALE GENOMIC DNA]</scope>
    <source>
        <strain evidence="9 10">DSM 17706</strain>
    </source>
</reference>
<dbReference type="FunFam" id="2.70.70.10:FF:000006">
    <property type="entry name" value="M23 family peptidase"/>
    <property type="match status" value="1"/>
</dbReference>
<dbReference type="Gene3D" id="2.70.70.10">
    <property type="entry name" value="Glucose Permease (Domain IIA)"/>
    <property type="match status" value="1"/>
</dbReference>
<protein>
    <recommendedName>
        <fullName evidence="8">M23ase beta-sheet core domain-containing protein</fullName>
    </recommendedName>
</protein>
<evidence type="ECO:0000256" key="2">
    <source>
        <dbReference type="ARBA" id="ARBA00022670"/>
    </source>
</evidence>
<keyword evidence="5" id="KW-0862">Zinc</keyword>
<keyword evidence="10" id="KW-1185">Reference proteome</keyword>
<evidence type="ECO:0000313" key="9">
    <source>
        <dbReference type="EMBL" id="PWB95647.1"/>
    </source>
</evidence>
<evidence type="ECO:0000259" key="8">
    <source>
        <dbReference type="Pfam" id="PF01551"/>
    </source>
</evidence>
<dbReference type="InterPro" id="IPR016047">
    <property type="entry name" value="M23ase_b-sheet_dom"/>
</dbReference>
<evidence type="ECO:0000256" key="6">
    <source>
        <dbReference type="ARBA" id="ARBA00023049"/>
    </source>
</evidence>
<feature type="compositionally biased region" description="Basic and acidic residues" evidence="7">
    <location>
        <begin position="186"/>
        <end position="197"/>
    </location>
</feature>
<keyword evidence="3" id="KW-0479">Metal-binding</keyword>
<dbReference type="SUPFAM" id="SSF51261">
    <property type="entry name" value="Duplicated hybrid motif"/>
    <property type="match status" value="1"/>
</dbReference>
<dbReference type="GO" id="GO:0004222">
    <property type="term" value="F:metalloendopeptidase activity"/>
    <property type="evidence" value="ECO:0007669"/>
    <property type="project" value="TreeGrafter"/>
</dbReference>
<comment type="cofactor">
    <cofactor evidence="1">
        <name>Zn(2+)</name>
        <dbReference type="ChEBI" id="CHEBI:29105"/>
    </cofactor>
</comment>
<dbReference type="PANTHER" id="PTHR21666">
    <property type="entry name" value="PEPTIDASE-RELATED"/>
    <property type="match status" value="1"/>
</dbReference>
<gene>
    <name evidence="9" type="ORF">C5689_00580</name>
</gene>
<dbReference type="AlphaFoldDB" id="A0A2U1SVL1"/>
<sequence length="474" mass="50152">MRMTPKANEPRPRRERRPFVIEFSLGAHSRRVELSAPILVVAGAAAVAAGLLAPCAAAYLAFRDDMLAELVDRQTQMRYAYEDRLAAMRLRLDQATSRQFLAQGDVESKVQTLVARQAKLETRAALVARLVDGVASKEGRVPVAAPRRASVVAPVGLPSGTSAYAPAPEERPEPFAGFDKPQPEGLELRLRREEDAPAKSTANSSAEPTAERGGASAALAPQTESPRLAADAGLPMQSRLAHLEAALNRAEREQTQRLGRLVEPIRAATAKLRRAFDVAGLPVERFLPKGGAKADGQSFAGGPFVPAERSDLFERELGAAETAATTLEGLRSALPSVPLRKPLAGAVETTSGFGYRTDPFFGRAALHTGVDLRDDYGSPVRATAGGVVVSAGPSGGYGQMVEIDHGSGLATRYAHLSAIAVAVGQEVAPGETVGRLGSTGRSTGPHLHYEVRVDGEPVDPSRFLRAASTLAESR</sequence>
<dbReference type="RefSeq" id="WP_108915327.1">
    <property type="nucleotide sequence ID" value="NZ_BGJY01000001.1"/>
</dbReference>
<evidence type="ECO:0000313" key="10">
    <source>
        <dbReference type="Proteomes" id="UP000245137"/>
    </source>
</evidence>
<keyword evidence="6" id="KW-0482">Metalloprotease</keyword>
<proteinExistence type="predicted"/>
<dbReference type="EMBL" id="PUIV01000001">
    <property type="protein sequence ID" value="PWB95647.1"/>
    <property type="molecule type" value="Genomic_DNA"/>
</dbReference>
<dbReference type="PANTHER" id="PTHR21666:SF288">
    <property type="entry name" value="CELL DIVISION PROTEIN YTFB"/>
    <property type="match status" value="1"/>
</dbReference>
<keyword evidence="4" id="KW-0378">Hydrolase</keyword>
<dbReference type="GO" id="GO:0006508">
    <property type="term" value="P:proteolysis"/>
    <property type="evidence" value="ECO:0007669"/>
    <property type="project" value="UniProtKB-KW"/>
</dbReference>
<name>A0A2U1SVL1_METSR</name>
<dbReference type="Proteomes" id="UP000245137">
    <property type="component" value="Unassembled WGS sequence"/>
</dbReference>
<comment type="caution">
    <text evidence="9">The sequence shown here is derived from an EMBL/GenBank/DDBJ whole genome shotgun (WGS) entry which is preliminary data.</text>
</comment>
<evidence type="ECO:0000256" key="1">
    <source>
        <dbReference type="ARBA" id="ARBA00001947"/>
    </source>
</evidence>
<evidence type="ECO:0000256" key="4">
    <source>
        <dbReference type="ARBA" id="ARBA00022801"/>
    </source>
</evidence>
<evidence type="ECO:0000256" key="3">
    <source>
        <dbReference type="ARBA" id="ARBA00022723"/>
    </source>
</evidence>
<dbReference type="Pfam" id="PF01551">
    <property type="entry name" value="Peptidase_M23"/>
    <property type="match status" value="1"/>
</dbReference>
<accession>A0A2U1SVL1</accession>
<keyword evidence="2" id="KW-0645">Protease</keyword>
<evidence type="ECO:0000256" key="7">
    <source>
        <dbReference type="SAM" id="MobiDB-lite"/>
    </source>
</evidence>
<dbReference type="InterPro" id="IPR050570">
    <property type="entry name" value="Cell_wall_metabolism_enzyme"/>
</dbReference>
<dbReference type="InterPro" id="IPR011055">
    <property type="entry name" value="Dup_hybrid_motif"/>
</dbReference>
<organism evidence="9 10">
    <name type="scientific">Methylosinus sporium</name>
    <dbReference type="NCBI Taxonomy" id="428"/>
    <lineage>
        <taxon>Bacteria</taxon>
        <taxon>Pseudomonadati</taxon>
        <taxon>Pseudomonadota</taxon>
        <taxon>Alphaproteobacteria</taxon>
        <taxon>Hyphomicrobiales</taxon>
        <taxon>Methylocystaceae</taxon>
        <taxon>Methylosinus</taxon>
    </lineage>
</organism>
<evidence type="ECO:0000256" key="5">
    <source>
        <dbReference type="ARBA" id="ARBA00022833"/>
    </source>
</evidence>
<feature type="domain" description="M23ase beta-sheet core" evidence="8">
    <location>
        <begin position="366"/>
        <end position="460"/>
    </location>
</feature>
<feature type="region of interest" description="Disordered" evidence="7">
    <location>
        <begin position="155"/>
        <end position="221"/>
    </location>
</feature>
<dbReference type="CDD" id="cd12797">
    <property type="entry name" value="M23_peptidase"/>
    <property type="match status" value="1"/>
</dbReference>
<dbReference type="GO" id="GO:0046872">
    <property type="term" value="F:metal ion binding"/>
    <property type="evidence" value="ECO:0007669"/>
    <property type="project" value="UniProtKB-KW"/>
</dbReference>